<protein>
    <submittedName>
        <fullName evidence="2">Uncharacterized protein</fullName>
    </submittedName>
</protein>
<accession>A0A397TA13</accession>
<proteinExistence type="predicted"/>
<organism evidence="2 3">
    <name type="scientific">Glomus cerebriforme</name>
    <dbReference type="NCBI Taxonomy" id="658196"/>
    <lineage>
        <taxon>Eukaryota</taxon>
        <taxon>Fungi</taxon>
        <taxon>Fungi incertae sedis</taxon>
        <taxon>Mucoromycota</taxon>
        <taxon>Glomeromycotina</taxon>
        <taxon>Glomeromycetes</taxon>
        <taxon>Glomerales</taxon>
        <taxon>Glomeraceae</taxon>
        <taxon>Glomus</taxon>
    </lineage>
</organism>
<feature type="region of interest" description="Disordered" evidence="1">
    <location>
        <begin position="85"/>
        <end position="126"/>
    </location>
</feature>
<comment type="caution">
    <text evidence="2">The sequence shown here is derived from an EMBL/GenBank/DDBJ whole genome shotgun (WGS) entry which is preliminary data.</text>
</comment>
<evidence type="ECO:0000313" key="2">
    <source>
        <dbReference type="EMBL" id="RIA93766.1"/>
    </source>
</evidence>
<gene>
    <name evidence="2" type="ORF">C1645_818952</name>
</gene>
<dbReference type="AlphaFoldDB" id="A0A397TA13"/>
<sequence>MSHDRRGHNDITPQLKHSYATKQILLNYQNQHTKTVISNRRGIAYKCNYQFLNREHPLTTNTHPIPYIYTRYFYNPQIITTGYKTGNIDETTTPTTRNPQSNCEDPSGNTMAPRPTIWKSTRLQSY</sequence>
<reference evidence="2 3" key="1">
    <citation type="submission" date="2018-06" db="EMBL/GenBank/DDBJ databases">
        <title>Comparative genomics reveals the genomic features of Rhizophagus irregularis, R. cerebriforme, R. diaphanum and Gigaspora rosea, and their symbiotic lifestyle signature.</title>
        <authorList>
            <person name="Morin E."/>
            <person name="San Clemente H."/>
            <person name="Chen E.C.H."/>
            <person name="De La Providencia I."/>
            <person name="Hainaut M."/>
            <person name="Kuo A."/>
            <person name="Kohler A."/>
            <person name="Murat C."/>
            <person name="Tang N."/>
            <person name="Roy S."/>
            <person name="Loubradou J."/>
            <person name="Henrissat B."/>
            <person name="Grigoriev I.V."/>
            <person name="Corradi N."/>
            <person name="Roux C."/>
            <person name="Martin F.M."/>
        </authorList>
    </citation>
    <scope>NUCLEOTIDE SEQUENCE [LARGE SCALE GENOMIC DNA]</scope>
    <source>
        <strain evidence="2 3">DAOM 227022</strain>
    </source>
</reference>
<dbReference type="Proteomes" id="UP000265703">
    <property type="component" value="Unassembled WGS sequence"/>
</dbReference>
<keyword evidence="3" id="KW-1185">Reference proteome</keyword>
<evidence type="ECO:0000313" key="3">
    <source>
        <dbReference type="Proteomes" id="UP000265703"/>
    </source>
</evidence>
<dbReference type="EMBL" id="QKYT01000097">
    <property type="protein sequence ID" value="RIA93766.1"/>
    <property type="molecule type" value="Genomic_DNA"/>
</dbReference>
<name>A0A397TA13_9GLOM</name>
<evidence type="ECO:0000256" key="1">
    <source>
        <dbReference type="SAM" id="MobiDB-lite"/>
    </source>
</evidence>
<feature type="compositionally biased region" description="Polar residues" evidence="1">
    <location>
        <begin position="85"/>
        <end position="110"/>
    </location>
</feature>